<dbReference type="InterPro" id="IPR003495">
    <property type="entry name" value="CobW/HypB/UreG_nucleotide-bd"/>
</dbReference>
<name>A0A0S4JAQ2_BODSA</name>
<reference evidence="4" key="1">
    <citation type="submission" date="2015-09" db="EMBL/GenBank/DDBJ databases">
        <authorList>
            <consortium name="Pathogen Informatics"/>
        </authorList>
    </citation>
    <scope>NUCLEOTIDE SEQUENCE [LARGE SCALE GENOMIC DNA]</scope>
    <source>
        <strain evidence="4">Lake Konstanz</strain>
    </source>
</reference>
<dbReference type="Pfam" id="PF02492">
    <property type="entry name" value="cobW"/>
    <property type="match status" value="1"/>
</dbReference>
<dbReference type="InterPro" id="IPR051927">
    <property type="entry name" value="Zn_Chap_cDPG_Synth"/>
</dbReference>
<dbReference type="OMA" id="NDEPACK"/>
<dbReference type="PANTHER" id="PTHR43603">
    <property type="entry name" value="COBW DOMAIN-CONTAINING PROTEIN DDB_G0274527"/>
    <property type="match status" value="1"/>
</dbReference>
<keyword evidence="4" id="KW-1185">Reference proteome</keyword>
<evidence type="ECO:0000256" key="1">
    <source>
        <dbReference type="SAM" id="MobiDB-lite"/>
    </source>
</evidence>
<feature type="domain" description="CobW/HypB/UreG nucleotide-binding" evidence="2">
    <location>
        <begin position="40"/>
        <end position="176"/>
    </location>
</feature>
<dbReference type="Proteomes" id="UP000051952">
    <property type="component" value="Unassembled WGS sequence"/>
</dbReference>
<sequence length="182" mass="19911">MGKVPAKPSKMMKPQHQAATKPKSTTNKKRLDKKASTVLPVTLLSGFLGSGKTSLLRHVLHHRHGLRVAVILNEISEINIDVLALQGAQILQSDEKVVEMSNGCICCTLREDLLKTLRELHEQQSFDAVLIESSGIAEPMQVAETFFVDIGDGQGQLMSKTPLHNCVTVVDASTLKQHLNDP</sequence>
<accession>A0A0S4JAQ2</accession>
<feature type="region of interest" description="Disordered" evidence="1">
    <location>
        <begin position="1"/>
        <end position="32"/>
    </location>
</feature>
<dbReference type="CDD" id="cd03112">
    <property type="entry name" value="CobW-like"/>
    <property type="match status" value="1"/>
</dbReference>
<dbReference type="SUPFAM" id="SSF52540">
    <property type="entry name" value="P-loop containing nucleoside triphosphate hydrolases"/>
    <property type="match status" value="1"/>
</dbReference>
<dbReference type="VEuPathDB" id="TriTrypDB:BSAL_15975"/>
<gene>
    <name evidence="3" type="ORF">BSAL_15975</name>
</gene>
<feature type="non-terminal residue" evidence="3">
    <location>
        <position position="182"/>
    </location>
</feature>
<evidence type="ECO:0000313" key="4">
    <source>
        <dbReference type="Proteomes" id="UP000051952"/>
    </source>
</evidence>
<dbReference type="PANTHER" id="PTHR43603:SF1">
    <property type="entry name" value="ZINC-REGULATED GTPASE METALLOPROTEIN ACTIVATOR 1"/>
    <property type="match status" value="1"/>
</dbReference>
<proteinExistence type="predicted"/>
<dbReference type="OrthoDB" id="258627at2759"/>
<dbReference type="Gene3D" id="3.40.50.300">
    <property type="entry name" value="P-loop containing nucleotide triphosphate hydrolases"/>
    <property type="match status" value="1"/>
</dbReference>
<evidence type="ECO:0000259" key="2">
    <source>
        <dbReference type="Pfam" id="PF02492"/>
    </source>
</evidence>
<protein>
    <submittedName>
        <fullName evidence="3">Cobalamin biosynthesis protein, putative</fullName>
    </submittedName>
</protein>
<dbReference type="AlphaFoldDB" id="A0A0S4JAQ2"/>
<dbReference type="EMBL" id="CYKH01001651">
    <property type="protein sequence ID" value="CUG88551.1"/>
    <property type="molecule type" value="Genomic_DNA"/>
</dbReference>
<organism evidence="3 4">
    <name type="scientific">Bodo saltans</name>
    <name type="common">Flagellated protozoan</name>
    <dbReference type="NCBI Taxonomy" id="75058"/>
    <lineage>
        <taxon>Eukaryota</taxon>
        <taxon>Discoba</taxon>
        <taxon>Euglenozoa</taxon>
        <taxon>Kinetoplastea</taxon>
        <taxon>Metakinetoplastina</taxon>
        <taxon>Eubodonida</taxon>
        <taxon>Bodonidae</taxon>
        <taxon>Bodo</taxon>
    </lineage>
</organism>
<dbReference type="InterPro" id="IPR027417">
    <property type="entry name" value="P-loop_NTPase"/>
</dbReference>
<evidence type="ECO:0000313" key="3">
    <source>
        <dbReference type="EMBL" id="CUG88551.1"/>
    </source>
</evidence>